<evidence type="ECO:0000313" key="2">
    <source>
        <dbReference type="EMBL" id="ENZ83761.1"/>
    </source>
</evidence>
<dbReference type="PATRIC" id="fig|1292034.3.peg.263"/>
<keyword evidence="1" id="KW-0812">Transmembrane</keyword>
<keyword evidence="1" id="KW-1133">Transmembrane helix</keyword>
<dbReference type="Proteomes" id="UP000013063">
    <property type="component" value="Unassembled WGS sequence"/>
</dbReference>
<dbReference type="RefSeq" id="WP_004615325.1">
    <property type="nucleotide sequence ID" value="NZ_APMP01000001.1"/>
</dbReference>
<feature type="transmembrane region" description="Helical" evidence="1">
    <location>
        <begin position="7"/>
        <end position="27"/>
    </location>
</feature>
<dbReference type="STRING" id="1292034.OR37_00266"/>
<protein>
    <submittedName>
        <fullName evidence="2">Uncharacterized protein</fullName>
    </submittedName>
</protein>
<dbReference type="Pfam" id="PF09946">
    <property type="entry name" value="DUF2178"/>
    <property type="match status" value="1"/>
</dbReference>
<evidence type="ECO:0000313" key="3">
    <source>
        <dbReference type="Proteomes" id="UP000013063"/>
    </source>
</evidence>
<dbReference type="eggNOG" id="ENOG5033HIG">
    <property type="taxonomic scope" value="Bacteria"/>
</dbReference>
<dbReference type="EMBL" id="APMP01000001">
    <property type="protein sequence ID" value="ENZ83761.1"/>
    <property type="molecule type" value="Genomic_DNA"/>
</dbReference>
<dbReference type="OrthoDB" id="6024295at2"/>
<sequence precursor="true">MAWREKQAWLALSVMVVAYGVYFALVAGERRSMLAMLLLFGGVAIAQAVVMIVGSIVLAARAGKEAQARADERDRAIDRRSARIAYFVLLIGMIMVGVVMPFSEQGWRISNAALLALVVAEVVRYGVVVVSYRRGWNG</sequence>
<feature type="transmembrane region" description="Helical" evidence="1">
    <location>
        <begin position="84"/>
        <end position="103"/>
    </location>
</feature>
<feature type="transmembrane region" description="Helical" evidence="1">
    <location>
        <begin position="109"/>
        <end position="132"/>
    </location>
</feature>
<reference evidence="2 3" key="1">
    <citation type="journal article" date="2013" name="Genome Announc.">
        <title>Draft Genome Sequence for Caulobacter sp. Strain OR37, a Bacterium Tolerant to Heavy Metals.</title>
        <authorList>
            <person name="Utturkar S.M."/>
            <person name="Bollmann A."/>
            <person name="Brzoska R.M."/>
            <person name="Klingeman D.M."/>
            <person name="Epstein S.E."/>
            <person name="Palumbo A.V."/>
            <person name="Brown S.D."/>
        </authorList>
    </citation>
    <scope>NUCLEOTIDE SEQUENCE [LARGE SCALE GENOMIC DNA]</scope>
    <source>
        <strain evidence="2 3">OR37</strain>
    </source>
</reference>
<feature type="transmembrane region" description="Helical" evidence="1">
    <location>
        <begin position="33"/>
        <end position="63"/>
    </location>
</feature>
<accession>R0D5D3</accession>
<evidence type="ECO:0000256" key="1">
    <source>
        <dbReference type="SAM" id="Phobius"/>
    </source>
</evidence>
<gene>
    <name evidence="2" type="ORF">OR37_00266</name>
</gene>
<dbReference type="AlphaFoldDB" id="R0D5D3"/>
<proteinExistence type="predicted"/>
<comment type="caution">
    <text evidence="2">The sequence shown here is derived from an EMBL/GenBank/DDBJ whole genome shotgun (WGS) entry which is preliminary data.</text>
</comment>
<dbReference type="InterPro" id="IPR019235">
    <property type="entry name" value="DUF2178_TM"/>
</dbReference>
<keyword evidence="1" id="KW-0472">Membrane</keyword>
<organism evidence="2 3">
    <name type="scientific">Caulobacter vibrioides OR37</name>
    <dbReference type="NCBI Taxonomy" id="1292034"/>
    <lineage>
        <taxon>Bacteria</taxon>
        <taxon>Pseudomonadati</taxon>
        <taxon>Pseudomonadota</taxon>
        <taxon>Alphaproteobacteria</taxon>
        <taxon>Caulobacterales</taxon>
        <taxon>Caulobacteraceae</taxon>
        <taxon>Caulobacter</taxon>
    </lineage>
</organism>
<keyword evidence="3" id="KW-1185">Reference proteome</keyword>
<name>R0D5D3_CAUVI</name>